<evidence type="ECO:0000256" key="2">
    <source>
        <dbReference type="ARBA" id="ARBA00022692"/>
    </source>
</evidence>
<dbReference type="GO" id="GO:0030134">
    <property type="term" value="C:COPII-coated ER to Golgi transport vesicle"/>
    <property type="evidence" value="ECO:0007669"/>
    <property type="project" value="EnsemblFungi"/>
</dbReference>
<dbReference type="AlphaFoldDB" id="A0A1C7N3Z1"/>
<dbReference type="STRING" id="101091.A0A1C7N3Z1"/>
<dbReference type="OrthoDB" id="5541786at2759"/>
<dbReference type="GO" id="GO:0000139">
    <property type="term" value="C:Golgi membrane"/>
    <property type="evidence" value="ECO:0007669"/>
    <property type="project" value="EnsemblFungi"/>
</dbReference>
<dbReference type="GO" id="GO:0006888">
    <property type="term" value="P:endoplasmic reticulum to Golgi vesicle-mediated transport"/>
    <property type="evidence" value="ECO:0007669"/>
    <property type="project" value="EnsemblFungi"/>
</dbReference>
<dbReference type="PANTHER" id="PTHR10984:SF81">
    <property type="entry name" value="ER-DERIVED VESICLES PROTEIN ERV41"/>
    <property type="match status" value="1"/>
</dbReference>
<comment type="caution">
    <text evidence="7">The sequence shown here is derived from an EMBL/GenBank/DDBJ whole genome shotgun (WGS) entry which is preliminary data.</text>
</comment>
<accession>A0A1C7N3Z1</accession>
<dbReference type="FunCoup" id="A0A1C7N3Z1">
    <property type="interactions" value="53"/>
</dbReference>
<dbReference type="Pfam" id="PF07970">
    <property type="entry name" value="COPIIcoated_ERV"/>
    <property type="match status" value="1"/>
</dbReference>
<dbReference type="GO" id="GO:0005789">
    <property type="term" value="C:endoplasmic reticulum membrane"/>
    <property type="evidence" value="ECO:0007669"/>
    <property type="project" value="EnsemblFungi"/>
</dbReference>
<evidence type="ECO:0000313" key="8">
    <source>
        <dbReference type="Proteomes" id="UP000093000"/>
    </source>
</evidence>
<feature type="domain" description="Endoplasmic reticulum vesicle transporter C-terminal" evidence="5">
    <location>
        <begin position="140"/>
        <end position="304"/>
    </location>
</feature>
<dbReference type="GO" id="GO:0061852">
    <property type="term" value="C:retrograde transporter complex, Golgi to ER"/>
    <property type="evidence" value="ECO:0007669"/>
    <property type="project" value="EnsemblFungi"/>
</dbReference>
<evidence type="ECO:0000259" key="5">
    <source>
        <dbReference type="Pfam" id="PF07970"/>
    </source>
</evidence>
<proteinExistence type="predicted"/>
<feature type="domain" description="Endoplasmic reticulum vesicle transporter N-terminal" evidence="6">
    <location>
        <begin position="12"/>
        <end position="97"/>
    </location>
</feature>
<reference evidence="7 8" key="1">
    <citation type="submission" date="2016-03" db="EMBL/GenBank/DDBJ databases">
        <title>Choanephora cucurbitarum.</title>
        <authorList>
            <person name="Min B."/>
            <person name="Park H."/>
            <person name="Park J.-H."/>
            <person name="Shin H.-D."/>
            <person name="Choi I.-G."/>
        </authorList>
    </citation>
    <scope>NUCLEOTIDE SEQUENCE [LARGE SCALE GENOMIC DNA]</scope>
    <source>
        <strain evidence="7 8">KUS-F28377</strain>
    </source>
</reference>
<name>A0A1C7N3Z1_9FUNG</name>
<dbReference type="PANTHER" id="PTHR10984">
    <property type="entry name" value="ENDOPLASMIC RETICULUM-GOLGI INTERMEDIATE COMPARTMENT PROTEIN"/>
    <property type="match status" value="1"/>
</dbReference>
<evidence type="ECO:0000259" key="6">
    <source>
        <dbReference type="Pfam" id="PF13850"/>
    </source>
</evidence>
<dbReference type="InterPro" id="IPR045888">
    <property type="entry name" value="Erv"/>
</dbReference>
<dbReference type="Pfam" id="PF13850">
    <property type="entry name" value="ERGIC_N"/>
    <property type="match status" value="1"/>
</dbReference>
<comment type="subcellular location">
    <subcellularLocation>
        <location evidence="1">Membrane</location>
    </subcellularLocation>
</comment>
<dbReference type="GO" id="GO:0006890">
    <property type="term" value="P:retrograde vesicle-mediated transport, Golgi to endoplasmic reticulum"/>
    <property type="evidence" value="ECO:0007669"/>
    <property type="project" value="EnsemblFungi"/>
</dbReference>
<evidence type="ECO:0000256" key="4">
    <source>
        <dbReference type="ARBA" id="ARBA00023136"/>
    </source>
</evidence>
<dbReference type="InterPro" id="IPR039542">
    <property type="entry name" value="Erv_N"/>
</dbReference>
<protein>
    <submittedName>
        <fullName evidence="7">ER-derived vesicles protein ERV41</fullName>
    </submittedName>
</protein>
<organism evidence="7 8">
    <name type="scientific">Choanephora cucurbitarum</name>
    <dbReference type="NCBI Taxonomy" id="101091"/>
    <lineage>
        <taxon>Eukaryota</taxon>
        <taxon>Fungi</taxon>
        <taxon>Fungi incertae sedis</taxon>
        <taxon>Mucoromycota</taxon>
        <taxon>Mucoromycotina</taxon>
        <taxon>Mucoromycetes</taxon>
        <taxon>Mucorales</taxon>
        <taxon>Mucorineae</taxon>
        <taxon>Choanephoraceae</taxon>
        <taxon>Choanephoroideae</taxon>
        <taxon>Choanephora</taxon>
    </lineage>
</organism>
<gene>
    <name evidence="7" type="primary">ERV41</name>
    <name evidence="7" type="ORF">A0J61_08172</name>
</gene>
<evidence type="ECO:0000256" key="3">
    <source>
        <dbReference type="ARBA" id="ARBA00022989"/>
    </source>
</evidence>
<dbReference type="InterPro" id="IPR012936">
    <property type="entry name" value="Erv_C"/>
</dbReference>
<dbReference type="InParanoid" id="A0A1C7N3Z1"/>
<keyword evidence="2" id="KW-0812">Transmembrane</keyword>
<dbReference type="Proteomes" id="UP000093000">
    <property type="component" value="Unassembled WGS sequence"/>
</dbReference>
<evidence type="ECO:0000256" key="1">
    <source>
        <dbReference type="ARBA" id="ARBA00004370"/>
    </source>
</evidence>
<dbReference type="GO" id="GO:0042802">
    <property type="term" value="F:identical protein binding"/>
    <property type="evidence" value="ECO:0007669"/>
    <property type="project" value="EnsemblFungi"/>
</dbReference>
<evidence type="ECO:0000313" key="7">
    <source>
        <dbReference type="EMBL" id="OBZ83781.1"/>
    </source>
</evidence>
<dbReference type="EMBL" id="LUGH01000605">
    <property type="protein sequence ID" value="OBZ83781.1"/>
    <property type="molecule type" value="Genomic_DNA"/>
</dbReference>
<keyword evidence="4" id="KW-0472">Membrane</keyword>
<sequence length="330" mass="36876">MVLKKLVEKAAKIDAFPKVEDDNQQRSEKGGLLTVLVALCLCLLALSEFSDYRKIHTNYTFIVDSTIDTTMQVNIDLTVAMPCPSLMVHVVDATGQRTRLTDALRLIPAEFSATTATKHRQVDNPEYVHEIIQAASGKEYNHEIAKDMGACRLYGSLHVNKVASNLHITSDGHGYASHAHTSHDLLNFTHRIDEFSFGPFYPNLVNPLDDNLLTMVEIDFEVYTYTMAVVPTTYIDSSNNQLLTNQYSVIDSHKSYEEGQAVPGLFFKYDIEPISVQISESRQQSFFQFMVRLCGIIGGFAVTAGTCYRLVNFVLTGGREDSKLYSAIHA</sequence>
<keyword evidence="8" id="KW-1185">Reference proteome</keyword>
<keyword evidence="3" id="KW-1133">Transmembrane helix</keyword>